<dbReference type="Gene3D" id="2.60.40.10">
    <property type="entry name" value="Immunoglobulins"/>
    <property type="match status" value="1"/>
</dbReference>
<evidence type="ECO:0000256" key="3">
    <source>
        <dbReference type="ARBA" id="ARBA00022801"/>
    </source>
</evidence>
<dbReference type="PANTHER" id="PTHR33307:SF6">
    <property type="entry name" value="ALPHA-RHAMNOSIDASE (EUROFUNG)-RELATED"/>
    <property type="match status" value="1"/>
</dbReference>
<feature type="domain" description="Alpha-L-rhamnosidase concanavalin-like" evidence="4">
    <location>
        <begin position="307"/>
        <end position="404"/>
    </location>
</feature>
<dbReference type="OrthoDB" id="9761045at2"/>
<evidence type="ECO:0000313" key="9">
    <source>
        <dbReference type="Proteomes" id="UP000256541"/>
    </source>
</evidence>
<organism evidence="8 9">
    <name type="scientific">Subtercola boreus</name>
    <dbReference type="NCBI Taxonomy" id="120213"/>
    <lineage>
        <taxon>Bacteria</taxon>
        <taxon>Bacillati</taxon>
        <taxon>Actinomycetota</taxon>
        <taxon>Actinomycetes</taxon>
        <taxon>Micrococcales</taxon>
        <taxon>Microbacteriaceae</taxon>
        <taxon>Subtercola</taxon>
    </lineage>
</organism>
<dbReference type="Gene3D" id="2.60.420.10">
    <property type="entry name" value="Maltose phosphorylase, domain 3"/>
    <property type="match status" value="1"/>
</dbReference>
<reference evidence="8 9" key="1">
    <citation type="submission" date="2017-04" db="EMBL/GenBank/DDBJ databases">
        <title>Comparative genome analysis of Subtercola boreus.</title>
        <authorList>
            <person name="Cho Y.-J."/>
            <person name="Cho A."/>
            <person name="Kim O.-S."/>
            <person name="Lee J.-I."/>
        </authorList>
    </citation>
    <scope>NUCLEOTIDE SEQUENCE [LARGE SCALE GENOMIC DNA]</scope>
    <source>
        <strain evidence="8 9">P27479</strain>
    </source>
</reference>
<evidence type="ECO:0000256" key="2">
    <source>
        <dbReference type="ARBA" id="ARBA00012652"/>
    </source>
</evidence>
<dbReference type="InterPro" id="IPR013783">
    <property type="entry name" value="Ig-like_fold"/>
</dbReference>
<evidence type="ECO:0000259" key="7">
    <source>
        <dbReference type="Pfam" id="PF17390"/>
    </source>
</evidence>
<dbReference type="SUPFAM" id="SSF48208">
    <property type="entry name" value="Six-hairpin glycosidases"/>
    <property type="match status" value="1"/>
</dbReference>
<dbReference type="InterPro" id="IPR012341">
    <property type="entry name" value="6hp_glycosidase-like_sf"/>
</dbReference>
<dbReference type="Pfam" id="PF17389">
    <property type="entry name" value="Bac_rhamnosid6H"/>
    <property type="match status" value="1"/>
</dbReference>
<gene>
    <name evidence="8" type="ORF">B7R22_06860</name>
</gene>
<dbReference type="GO" id="GO:0005975">
    <property type="term" value="P:carbohydrate metabolic process"/>
    <property type="evidence" value="ECO:0007669"/>
    <property type="project" value="InterPro"/>
</dbReference>
<dbReference type="Gene3D" id="2.60.120.260">
    <property type="entry name" value="Galactose-binding domain-like"/>
    <property type="match status" value="2"/>
</dbReference>
<dbReference type="Gene3D" id="1.50.10.10">
    <property type="match status" value="1"/>
</dbReference>
<dbReference type="InterPro" id="IPR008928">
    <property type="entry name" value="6-hairpin_glycosidase_sf"/>
</dbReference>
<dbReference type="Pfam" id="PF08531">
    <property type="entry name" value="Bac_rhamnosid_N"/>
    <property type="match status" value="1"/>
</dbReference>
<dbReference type="PIRSF" id="PIRSF010631">
    <property type="entry name" value="A-rhamnsds"/>
    <property type="match status" value="1"/>
</dbReference>
<evidence type="ECO:0000313" key="8">
    <source>
        <dbReference type="EMBL" id="RFA15560.1"/>
    </source>
</evidence>
<dbReference type="InterPro" id="IPR035398">
    <property type="entry name" value="Bac_rhamnosid_C"/>
</dbReference>
<accession>A0A3E0W0Q5</accession>
<feature type="domain" description="Alpha-L-rhamnosidase C-terminal" evidence="7">
    <location>
        <begin position="781"/>
        <end position="851"/>
    </location>
</feature>
<evidence type="ECO:0000259" key="4">
    <source>
        <dbReference type="Pfam" id="PF05592"/>
    </source>
</evidence>
<evidence type="ECO:0000259" key="5">
    <source>
        <dbReference type="Pfam" id="PF08531"/>
    </source>
</evidence>
<dbReference type="Proteomes" id="UP000256541">
    <property type="component" value="Unassembled WGS sequence"/>
</dbReference>
<evidence type="ECO:0000259" key="6">
    <source>
        <dbReference type="Pfam" id="PF17389"/>
    </source>
</evidence>
<dbReference type="AlphaFoldDB" id="A0A3E0W0Q5"/>
<dbReference type="InterPro" id="IPR016007">
    <property type="entry name" value="Alpha_rhamnosid"/>
</dbReference>
<dbReference type="Pfam" id="PF05592">
    <property type="entry name" value="Bac_rhamnosid"/>
    <property type="match status" value="1"/>
</dbReference>
<dbReference type="InterPro" id="IPR035396">
    <property type="entry name" value="Bac_rhamnosid6H"/>
</dbReference>
<dbReference type="InterPro" id="IPR008902">
    <property type="entry name" value="Rhamnosid_concanavalin"/>
</dbReference>
<dbReference type="EMBL" id="NBXB01000020">
    <property type="protein sequence ID" value="RFA15560.1"/>
    <property type="molecule type" value="Genomic_DNA"/>
</dbReference>
<dbReference type="GO" id="GO:0030596">
    <property type="term" value="F:alpha-L-rhamnosidase activity"/>
    <property type="evidence" value="ECO:0007669"/>
    <property type="project" value="UniProtKB-EC"/>
</dbReference>
<dbReference type="Pfam" id="PF17390">
    <property type="entry name" value="Bac_rhamnosid_C"/>
    <property type="match status" value="1"/>
</dbReference>
<comment type="catalytic activity">
    <reaction evidence="1">
        <text>Hydrolysis of terminal non-reducing alpha-L-rhamnose residues in alpha-L-rhamnosides.</text>
        <dbReference type="EC" id="3.2.1.40"/>
    </reaction>
</comment>
<evidence type="ECO:0000256" key="1">
    <source>
        <dbReference type="ARBA" id="ARBA00001445"/>
    </source>
</evidence>
<sequence>MQTPFGDPVTVVGTARPRLSWRYASAQPGWEQRGIEVQLTRADGSITSIHLAGEDQALVAWPFDALNSRARVAVRIRACADTATAPESEWSTPAYVEAALLEAGDWNAQWITPSAGAESTDPAPVLGTRIDVGEGLVDARLRITALGIVVARINGALVSTDHFAPGWSSYDHRLRYQSYDVTALLHAGENDFQALLGNGWYRGRIASFSLHRGHPYGERLALLAQLELTFADGSRQIIGSDSSWRAGSSGVLVNDFYDGQTTDLRVPLCRRPTGAVETLPPLDVDLVAPVAPPVRETQRVAAVSTTRTADGRLLIDFGQNVVGWVRMRVRGEAGQRIVVRHAEVLEKDELSLRPLRSAKVTDTYILSGADGTGDGDRAGELLEPNLVFHGFRYVDITGLGADSQNDGVQSDDPQTTRSALLSIEAVVLGSALERTGWFASSNPDLNQLHQNVVWGMRGNFLDVPTDCPQRDERLGWTGDIQVFAPTATDLFDVSGFLSSWLADLAADQLPDGTVSAVVPRVFLEEKPLAGWGDASIIVPWALYEAYGDRGVLERQYSSMTRWHARVTTAASADHLWVGGDQLGDWLDPLAPPDAPAEAQADPDVVATAYYARSTDLLARAAAVLGRHAEAEQYASLAMSIRAAFNREFVSPHGIVRSDCQTVYALAIRWKLIADPNVLALAGRRMRELVDERNYTVATGFLGTPAILDALTDAGQLDAAYAMVQGHEHPSWLYSVDLGATTIWERWDSILPDGSVNPGEMTSFNHYAFGAVADWMHRVIGGLTATSPGYREVTIAPRVGGDLTSASVSHLSPYGLIAADWTLNGGVFGLAVTVPVGVRALVVLPSGESHYVLHGEHVFTTEVELRA</sequence>
<comment type="caution">
    <text evidence="8">The sequence shown here is derived from an EMBL/GenBank/DDBJ whole genome shotgun (WGS) entry which is preliminary data.</text>
</comment>
<dbReference type="Pfam" id="PF25788">
    <property type="entry name" value="Ig_Rha78A_N"/>
    <property type="match status" value="1"/>
</dbReference>
<name>A0A3E0W0Q5_9MICO</name>
<keyword evidence="3" id="KW-0378">Hydrolase</keyword>
<dbReference type="EC" id="3.2.1.40" evidence="2"/>
<feature type="domain" description="Alpha-L-rhamnosidase six-hairpin glycosidase" evidence="6">
    <location>
        <begin position="433"/>
        <end position="779"/>
    </location>
</feature>
<proteinExistence type="predicted"/>
<dbReference type="PANTHER" id="PTHR33307">
    <property type="entry name" value="ALPHA-RHAMNOSIDASE (EUROFUNG)"/>
    <property type="match status" value="1"/>
</dbReference>
<protein>
    <recommendedName>
        <fullName evidence="2">alpha-L-rhamnosidase</fullName>
        <ecNumber evidence="2">3.2.1.40</ecNumber>
    </recommendedName>
</protein>
<dbReference type="InterPro" id="IPR013737">
    <property type="entry name" value="Bac_rhamnosid_N"/>
</dbReference>
<feature type="domain" description="Bacterial alpha-L-rhamnosidase N-terminal" evidence="5">
    <location>
        <begin position="137"/>
        <end position="294"/>
    </location>
</feature>